<evidence type="ECO:0000256" key="5">
    <source>
        <dbReference type="ARBA" id="ARBA00023015"/>
    </source>
</evidence>
<dbReference type="InterPro" id="IPR031316">
    <property type="entry name" value="FlgM_C"/>
</dbReference>
<evidence type="ECO:0000256" key="2">
    <source>
        <dbReference type="ARBA" id="ARBA00017823"/>
    </source>
</evidence>
<evidence type="ECO:0000313" key="8">
    <source>
        <dbReference type="EMBL" id="QIK51629.1"/>
    </source>
</evidence>
<proteinExistence type="inferred from homology"/>
<keyword evidence="8" id="KW-0282">Flagellum</keyword>
<keyword evidence="6" id="KW-0804">Transcription</keyword>
<dbReference type="RefSeq" id="WP_166062686.1">
    <property type="nucleotide sequence ID" value="NZ_CP049889.1"/>
</dbReference>
<protein>
    <recommendedName>
        <fullName evidence="2">Negative regulator of flagellin synthesis</fullName>
    </recommendedName>
</protein>
<dbReference type="GO" id="GO:0044781">
    <property type="term" value="P:bacterial-type flagellum organization"/>
    <property type="evidence" value="ECO:0007669"/>
    <property type="project" value="UniProtKB-KW"/>
</dbReference>
<gene>
    <name evidence="8" type="primary">flgM</name>
    <name evidence="8" type="ORF">G7058_05930</name>
</gene>
<reference evidence="8 9" key="1">
    <citation type="journal article" date="2017" name="Int. J. Syst. Evol. Microbiol.">
        <title>Jeotgalibaca porci sp. nov. and Jeotgalibaca arthritidis sp. nov., isolated from pigs, and emended description of the genus Jeotgalibaca.</title>
        <authorList>
            <person name="Zamora L."/>
            <person name="Perez-Sancho M."/>
            <person name="Dominguez L."/>
            <person name="Fernandez-Garayzabal J.F."/>
            <person name="Vela A.I."/>
        </authorList>
    </citation>
    <scope>NUCLEOTIDE SEQUENCE [LARGE SCALE GENOMIC DNA]</scope>
    <source>
        <strain evidence="8 9">CCUG 69148</strain>
    </source>
</reference>
<evidence type="ECO:0000313" key="9">
    <source>
        <dbReference type="Proteomes" id="UP000501830"/>
    </source>
</evidence>
<accession>A0A6G7WHD3</accession>
<keyword evidence="8" id="KW-0966">Cell projection</keyword>
<evidence type="ECO:0000256" key="1">
    <source>
        <dbReference type="ARBA" id="ARBA00005322"/>
    </source>
</evidence>
<keyword evidence="3" id="KW-0678">Repressor</keyword>
<keyword evidence="8" id="KW-0969">Cilium</keyword>
<comment type="similarity">
    <text evidence="1">Belongs to the FlgM family.</text>
</comment>
<evidence type="ECO:0000259" key="7">
    <source>
        <dbReference type="Pfam" id="PF04316"/>
    </source>
</evidence>
<dbReference type="Pfam" id="PF04316">
    <property type="entry name" value="FlgM"/>
    <property type="match status" value="1"/>
</dbReference>
<dbReference type="Proteomes" id="UP000501830">
    <property type="component" value="Chromosome"/>
</dbReference>
<dbReference type="InterPro" id="IPR007412">
    <property type="entry name" value="FlgM"/>
</dbReference>
<evidence type="ECO:0000256" key="4">
    <source>
        <dbReference type="ARBA" id="ARBA00022795"/>
    </source>
</evidence>
<dbReference type="EMBL" id="CP049889">
    <property type="protein sequence ID" value="QIK51629.1"/>
    <property type="molecule type" value="Genomic_DNA"/>
</dbReference>
<dbReference type="NCBIfam" id="TIGR03824">
    <property type="entry name" value="FlgM_jcvi"/>
    <property type="match status" value="1"/>
</dbReference>
<evidence type="ECO:0000256" key="3">
    <source>
        <dbReference type="ARBA" id="ARBA00022491"/>
    </source>
</evidence>
<dbReference type="GO" id="GO:0045892">
    <property type="term" value="P:negative regulation of DNA-templated transcription"/>
    <property type="evidence" value="ECO:0007669"/>
    <property type="project" value="InterPro"/>
</dbReference>
<keyword evidence="9" id="KW-1185">Reference proteome</keyword>
<evidence type="ECO:0000256" key="6">
    <source>
        <dbReference type="ARBA" id="ARBA00023163"/>
    </source>
</evidence>
<dbReference type="GeneID" id="94552812"/>
<feature type="domain" description="Anti-sigma-28 factor FlgM C-terminal" evidence="7">
    <location>
        <begin position="39"/>
        <end position="85"/>
    </location>
</feature>
<dbReference type="SUPFAM" id="SSF101498">
    <property type="entry name" value="Anti-sigma factor FlgM"/>
    <property type="match status" value="1"/>
</dbReference>
<dbReference type="InterPro" id="IPR035890">
    <property type="entry name" value="Anti-sigma-28_factor_FlgM_sf"/>
</dbReference>
<dbReference type="AlphaFoldDB" id="A0A6G7WHD3"/>
<organism evidence="8 9">
    <name type="scientific">Jeotgalibaca porci</name>
    <dbReference type="NCBI Taxonomy" id="1868793"/>
    <lineage>
        <taxon>Bacteria</taxon>
        <taxon>Bacillati</taxon>
        <taxon>Bacillota</taxon>
        <taxon>Bacilli</taxon>
        <taxon>Lactobacillales</taxon>
        <taxon>Carnobacteriaceae</taxon>
        <taxon>Jeotgalibaca</taxon>
    </lineage>
</organism>
<name>A0A6G7WHD3_9LACT</name>
<keyword evidence="4" id="KW-1005">Bacterial flagellum biogenesis</keyword>
<keyword evidence="5" id="KW-0805">Transcription regulation</keyword>
<dbReference type="KEGG" id="jpo:G7058_05930"/>
<sequence>MKITNGQNYYLNAVNQNKQATVQSNSKAVESTTKKEHISVDISDEARKLSKASLNAAPSEKAAAIKAAIQAGTYTVSAEKIASGIRDTMVAQKKVEK</sequence>